<sequence length="316" mass="33783">MKLLSLSAITIATSLFSVNAVAADKALTVYGKANLSFQIEDSVESSTDLKSNSSRLGFKGEVELEGGLTAIYTAEFGVDFSDESKEQNITSRNQWVGLKGDFGQVRLGRMDTALKLAQGKIDQFNGYSGDIKHVFSKRGENRMSDTVTYISPNFSGFTAGLTYITQEETDSAEADKAGVSAAVMYGDAKLKKSDFYAAVAIDQNVKGYDVIRLATQVKLGALKLGAILQSQEQADVAGSSADEGVVLSAAYSAGQLTYKAQVQTINQAADQDAVSVGVDYKLGKNTKAFTWLTRESSDAANAVDTKTLAFGIEHKF</sequence>
<keyword evidence="14" id="KW-1185">Reference proteome</keyword>
<keyword evidence="8" id="KW-0626">Porin</keyword>
<evidence type="ECO:0000256" key="9">
    <source>
        <dbReference type="ARBA" id="ARBA00023136"/>
    </source>
</evidence>
<dbReference type="GO" id="GO:0009279">
    <property type="term" value="C:cell outer membrane"/>
    <property type="evidence" value="ECO:0007669"/>
    <property type="project" value="UniProtKB-SubCell"/>
</dbReference>
<dbReference type="OrthoDB" id="8173690at2"/>
<dbReference type="InterPro" id="IPR023614">
    <property type="entry name" value="Porin_dom_sf"/>
</dbReference>
<dbReference type="GO" id="GO:0015288">
    <property type="term" value="F:porin activity"/>
    <property type="evidence" value="ECO:0007669"/>
    <property type="project" value="UniProtKB-KW"/>
</dbReference>
<evidence type="ECO:0000256" key="11">
    <source>
        <dbReference type="SAM" id="SignalP"/>
    </source>
</evidence>
<evidence type="ECO:0000256" key="7">
    <source>
        <dbReference type="ARBA" id="ARBA00023065"/>
    </source>
</evidence>
<dbReference type="CDD" id="cd00342">
    <property type="entry name" value="gram_neg_porins"/>
    <property type="match status" value="1"/>
</dbReference>
<dbReference type="AlphaFoldDB" id="A0A0J8GZL8"/>
<accession>A0A0J8GZL8</accession>
<organism evidence="13 14">
    <name type="scientific">Catenovulum maritimum</name>
    <dbReference type="NCBI Taxonomy" id="1513271"/>
    <lineage>
        <taxon>Bacteria</taxon>
        <taxon>Pseudomonadati</taxon>
        <taxon>Pseudomonadota</taxon>
        <taxon>Gammaproteobacteria</taxon>
        <taxon>Alteromonadales</taxon>
        <taxon>Alteromonadaceae</taxon>
        <taxon>Catenovulum</taxon>
    </lineage>
</organism>
<evidence type="ECO:0000256" key="8">
    <source>
        <dbReference type="ARBA" id="ARBA00023114"/>
    </source>
</evidence>
<protein>
    <recommendedName>
        <fullName evidence="12">Porin domain-containing protein</fullName>
    </recommendedName>
</protein>
<keyword evidence="9" id="KW-0472">Membrane</keyword>
<keyword evidence="4" id="KW-1134">Transmembrane beta strand</keyword>
<evidence type="ECO:0000256" key="1">
    <source>
        <dbReference type="ARBA" id="ARBA00004571"/>
    </source>
</evidence>
<keyword evidence="7" id="KW-0406">Ion transport</keyword>
<dbReference type="Gene3D" id="2.40.160.10">
    <property type="entry name" value="Porin"/>
    <property type="match status" value="1"/>
</dbReference>
<dbReference type="Proteomes" id="UP000037600">
    <property type="component" value="Unassembled WGS sequence"/>
</dbReference>
<dbReference type="PANTHER" id="PTHR34501">
    <property type="entry name" value="PROTEIN YDDL-RELATED"/>
    <property type="match status" value="1"/>
</dbReference>
<comment type="subunit">
    <text evidence="2">Homotrimer.</text>
</comment>
<keyword evidence="10" id="KW-0998">Cell outer membrane</keyword>
<dbReference type="EMBL" id="LAZL01000002">
    <property type="protein sequence ID" value="KMT66679.1"/>
    <property type="molecule type" value="Genomic_DNA"/>
</dbReference>
<dbReference type="GO" id="GO:0046930">
    <property type="term" value="C:pore complex"/>
    <property type="evidence" value="ECO:0007669"/>
    <property type="project" value="UniProtKB-KW"/>
</dbReference>
<dbReference type="InterPro" id="IPR050298">
    <property type="entry name" value="Gram-neg_bact_OMP"/>
</dbReference>
<keyword evidence="5" id="KW-0812">Transmembrane</keyword>
<evidence type="ECO:0000256" key="2">
    <source>
        <dbReference type="ARBA" id="ARBA00011233"/>
    </source>
</evidence>
<feature type="domain" description="Porin" evidence="12">
    <location>
        <begin position="12"/>
        <end position="298"/>
    </location>
</feature>
<dbReference type="GO" id="GO:0034220">
    <property type="term" value="P:monoatomic ion transmembrane transport"/>
    <property type="evidence" value="ECO:0007669"/>
    <property type="project" value="InterPro"/>
</dbReference>
<comment type="subcellular location">
    <subcellularLocation>
        <location evidence="1">Cell outer membrane</location>
        <topology evidence="1">Multi-pass membrane protein</topology>
    </subcellularLocation>
</comment>
<comment type="caution">
    <text evidence="13">The sequence shown here is derived from an EMBL/GenBank/DDBJ whole genome shotgun (WGS) entry which is preliminary data.</text>
</comment>
<name>A0A0J8GZL8_9ALTE</name>
<dbReference type="InterPro" id="IPR033900">
    <property type="entry name" value="Gram_neg_porin_domain"/>
</dbReference>
<feature type="signal peptide" evidence="11">
    <location>
        <begin position="1"/>
        <end position="22"/>
    </location>
</feature>
<evidence type="ECO:0000256" key="3">
    <source>
        <dbReference type="ARBA" id="ARBA00022448"/>
    </source>
</evidence>
<dbReference type="RefSeq" id="WP_048688203.1">
    <property type="nucleotide sequence ID" value="NZ_KQ130482.1"/>
</dbReference>
<dbReference type="PATRIC" id="fig|1513271.3.peg.138"/>
<evidence type="ECO:0000313" key="14">
    <source>
        <dbReference type="Proteomes" id="UP000037600"/>
    </source>
</evidence>
<keyword evidence="6 11" id="KW-0732">Signal</keyword>
<dbReference type="InterPro" id="IPR001702">
    <property type="entry name" value="Porin_Gram-ve"/>
</dbReference>
<evidence type="ECO:0000256" key="4">
    <source>
        <dbReference type="ARBA" id="ARBA00022452"/>
    </source>
</evidence>
<reference evidence="13 14" key="1">
    <citation type="submission" date="2015-04" db="EMBL/GenBank/DDBJ databases">
        <title>Draft Genome Sequence of the Novel Agar-Digesting Marine Bacterium Q1.</title>
        <authorList>
            <person name="Li Y."/>
            <person name="Li D."/>
            <person name="Chen G."/>
            <person name="Du Z."/>
        </authorList>
    </citation>
    <scope>NUCLEOTIDE SEQUENCE [LARGE SCALE GENOMIC DNA]</scope>
    <source>
        <strain evidence="13 14">Q1</strain>
    </source>
</reference>
<dbReference type="PANTHER" id="PTHR34501:SF9">
    <property type="entry name" value="MAJOR OUTER MEMBRANE PROTEIN P.IA"/>
    <property type="match status" value="1"/>
</dbReference>
<proteinExistence type="predicted"/>
<dbReference type="SUPFAM" id="SSF56935">
    <property type="entry name" value="Porins"/>
    <property type="match status" value="1"/>
</dbReference>
<evidence type="ECO:0000256" key="5">
    <source>
        <dbReference type="ARBA" id="ARBA00022692"/>
    </source>
</evidence>
<evidence type="ECO:0000256" key="6">
    <source>
        <dbReference type="ARBA" id="ARBA00022729"/>
    </source>
</evidence>
<dbReference type="Pfam" id="PF13609">
    <property type="entry name" value="Porin_4"/>
    <property type="match status" value="1"/>
</dbReference>
<feature type="chain" id="PRO_5005298876" description="Porin domain-containing protein" evidence="11">
    <location>
        <begin position="23"/>
        <end position="316"/>
    </location>
</feature>
<evidence type="ECO:0000313" key="13">
    <source>
        <dbReference type="EMBL" id="KMT66679.1"/>
    </source>
</evidence>
<keyword evidence="3" id="KW-0813">Transport</keyword>
<evidence type="ECO:0000256" key="10">
    <source>
        <dbReference type="ARBA" id="ARBA00023237"/>
    </source>
</evidence>
<dbReference type="PRINTS" id="PR00182">
    <property type="entry name" value="ECOLNEIPORIN"/>
</dbReference>
<dbReference type="InterPro" id="IPR002299">
    <property type="entry name" value="Porin_Neis"/>
</dbReference>
<gene>
    <name evidence="13" type="ORF">XM47_00665</name>
</gene>
<dbReference type="PRINTS" id="PR00184">
    <property type="entry name" value="NEISSPPORIN"/>
</dbReference>
<dbReference type="STRING" id="1513271.XM47_00665"/>
<evidence type="ECO:0000259" key="12">
    <source>
        <dbReference type="Pfam" id="PF13609"/>
    </source>
</evidence>